<comment type="caution">
    <text evidence="2">The sequence shown here is derived from an EMBL/GenBank/DDBJ whole genome shotgun (WGS) entry which is preliminary data.</text>
</comment>
<dbReference type="EMBL" id="PTJC01000005">
    <property type="protein sequence ID" value="PPK88014.1"/>
    <property type="molecule type" value="Genomic_DNA"/>
</dbReference>
<feature type="chain" id="PRO_5015498346" description="Outer membrane protein with beta-barrel domain" evidence="1">
    <location>
        <begin position="22"/>
        <end position="207"/>
    </location>
</feature>
<evidence type="ECO:0000313" key="2">
    <source>
        <dbReference type="EMBL" id="PPK88014.1"/>
    </source>
</evidence>
<dbReference type="RefSeq" id="WP_104418591.1">
    <property type="nucleotide sequence ID" value="NZ_PTJC01000005.1"/>
</dbReference>
<proteinExistence type="predicted"/>
<name>A0A2S6I937_9BACT</name>
<organism evidence="2 3">
    <name type="scientific">Neolewinella xylanilytica</name>
    <dbReference type="NCBI Taxonomy" id="1514080"/>
    <lineage>
        <taxon>Bacteria</taxon>
        <taxon>Pseudomonadati</taxon>
        <taxon>Bacteroidota</taxon>
        <taxon>Saprospiria</taxon>
        <taxon>Saprospirales</taxon>
        <taxon>Lewinellaceae</taxon>
        <taxon>Neolewinella</taxon>
    </lineage>
</organism>
<dbReference type="OrthoDB" id="1493340at2"/>
<gene>
    <name evidence="2" type="ORF">CLV84_0977</name>
</gene>
<keyword evidence="3" id="KW-1185">Reference proteome</keyword>
<keyword evidence="1" id="KW-0732">Signal</keyword>
<dbReference type="Proteomes" id="UP000237662">
    <property type="component" value="Unassembled WGS sequence"/>
</dbReference>
<evidence type="ECO:0008006" key="4">
    <source>
        <dbReference type="Google" id="ProtNLM"/>
    </source>
</evidence>
<evidence type="ECO:0000256" key="1">
    <source>
        <dbReference type="SAM" id="SignalP"/>
    </source>
</evidence>
<feature type="signal peptide" evidence="1">
    <location>
        <begin position="1"/>
        <end position="21"/>
    </location>
</feature>
<evidence type="ECO:0000313" key="3">
    <source>
        <dbReference type="Proteomes" id="UP000237662"/>
    </source>
</evidence>
<accession>A0A2S6I937</accession>
<sequence>MPRLASFLLLIGLLLSTLVSAQTREDAARDDLGYGSRGRTAQDTEAGQLWYGAGATIGFSANQFSNLFRIGVAPMVGYKFNNFLSAGPRVSVIYNRYHSDAFGSVDEFTDNSFSWAAGLFARGKVFRSFFVHAEYSLLSEKDFYTAPNGQLAENRTLRAIPYLGGGFNQGGGPGATGFEFLLLFRLTQPDRLNDAPYEIRSGFTYNF</sequence>
<dbReference type="AlphaFoldDB" id="A0A2S6I937"/>
<protein>
    <recommendedName>
        <fullName evidence="4">Outer membrane protein with beta-barrel domain</fullName>
    </recommendedName>
</protein>
<reference evidence="2 3" key="1">
    <citation type="submission" date="2018-02" db="EMBL/GenBank/DDBJ databases">
        <title>Genomic Encyclopedia of Archaeal and Bacterial Type Strains, Phase II (KMG-II): from individual species to whole genera.</title>
        <authorList>
            <person name="Goeker M."/>
        </authorList>
    </citation>
    <scope>NUCLEOTIDE SEQUENCE [LARGE SCALE GENOMIC DNA]</scope>
    <source>
        <strain evidence="2 3">DSM 29526</strain>
    </source>
</reference>